<evidence type="ECO:0000313" key="2">
    <source>
        <dbReference type="Proteomes" id="UP000029867"/>
    </source>
</evidence>
<dbReference type="EMBL" id="JQFK01001625">
    <property type="protein sequence ID" value="KGK34454.1"/>
    <property type="molecule type" value="Genomic_DNA"/>
</dbReference>
<name>A0A099NQX5_PICKU</name>
<protein>
    <submittedName>
        <fullName evidence="1">Uncharacterized protein</fullName>
    </submittedName>
</protein>
<accession>A0A099NQX5</accession>
<proteinExistence type="predicted"/>
<evidence type="ECO:0000313" key="1">
    <source>
        <dbReference type="EMBL" id="KGK34454.1"/>
    </source>
</evidence>
<gene>
    <name evidence="1" type="ORF">JL09_g6399</name>
</gene>
<dbReference type="AlphaFoldDB" id="A0A099NQX5"/>
<organism evidence="1 2">
    <name type="scientific">Pichia kudriavzevii</name>
    <name type="common">Yeast</name>
    <name type="synonym">Issatchenkia orientalis</name>
    <dbReference type="NCBI Taxonomy" id="4909"/>
    <lineage>
        <taxon>Eukaryota</taxon>
        <taxon>Fungi</taxon>
        <taxon>Dikarya</taxon>
        <taxon>Ascomycota</taxon>
        <taxon>Saccharomycotina</taxon>
        <taxon>Pichiomycetes</taxon>
        <taxon>Pichiales</taxon>
        <taxon>Pichiaceae</taxon>
        <taxon>Pichia</taxon>
    </lineage>
</organism>
<dbReference type="Proteomes" id="UP000029867">
    <property type="component" value="Unassembled WGS sequence"/>
</dbReference>
<sequence>MTNYPSRGELFDVVLVH</sequence>
<reference evidence="2" key="1">
    <citation type="journal article" date="2014" name="Microb. Cell Fact.">
        <title>Exploiting Issatchenkia orientalis SD108 for succinic acid production.</title>
        <authorList>
            <person name="Xiao H."/>
            <person name="Shao Z."/>
            <person name="Jiang Y."/>
            <person name="Dole S."/>
            <person name="Zhao H."/>
        </authorList>
    </citation>
    <scope>NUCLEOTIDE SEQUENCE [LARGE SCALE GENOMIC DNA]</scope>
    <source>
        <strain evidence="2">SD108</strain>
    </source>
</reference>
<comment type="caution">
    <text evidence="1">The sequence shown here is derived from an EMBL/GenBank/DDBJ whole genome shotgun (WGS) entry which is preliminary data.</text>
</comment>
<dbReference type="HOGENOM" id="CLU_3432023_0_0_1"/>